<evidence type="ECO:0000259" key="2">
    <source>
        <dbReference type="Pfam" id="PF13635"/>
    </source>
</evidence>
<reference evidence="3" key="1">
    <citation type="submission" date="2020-04" db="EMBL/GenBank/DDBJ databases">
        <title>Deep metagenomics examines the oral microbiome during advanced dental caries in children, revealing novel taxa and co-occurrences with host molecules.</title>
        <authorList>
            <person name="Baker J.L."/>
            <person name="Morton J.T."/>
            <person name="Dinis M."/>
            <person name="Alvarez R."/>
            <person name="Tran N.C."/>
            <person name="Knight R."/>
            <person name="Edlund A."/>
        </authorList>
    </citation>
    <scope>NUCLEOTIDE SEQUENCE</scope>
    <source>
        <strain evidence="3">JCVI_24_bin.2</strain>
    </source>
</reference>
<dbReference type="InterPro" id="IPR025420">
    <property type="entry name" value="DUF4143"/>
</dbReference>
<organism evidence="3 4">
    <name type="scientific">Oribacterium parvum</name>
    <dbReference type="NCBI Taxonomy" id="1501329"/>
    <lineage>
        <taxon>Bacteria</taxon>
        <taxon>Bacillati</taxon>
        <taxon>Bacillota</taxon>
        <taxon>Clostridia</taxon>
        <taxon>Lachnospirales</taxon>
        <taxon>Lachnospiraceae</taxon>
        <taxon>Oribacterium</taxon>
    </lineage>
</organism>
<evidence type="ECO:0000313" key="4">
    <source>
        <dbReference type="Proteomes" id="UP000709351"/>
    </source>
</evidence>
<dbReference type="Pfam" id="PF13173">
    <property type="entry name" value="AAA_14"/>
    <property type="match status" value="1"/>
</dbReference>
<dbReference type="SUPFAM" id="SSF52540">
    <property type="entry name" value="P-loop containing nucleoside triphosphate hydrolases"/>
    <property type="match status" value="1"/>
</dbReference>
<dbReference type="Proteomes" id="UP000709351">
    <property type="component" value="Unassembled WGS sequence"/>
</dbReference>
<comment type="caution">
    <text evidence="3">The sequence shown here is derived from an EMBL/GenBank/DDBJ whole genome shotgun (WGS) entry which is preliminary data.</text>
</comment>
<evidence type="ECO:0000259" key="1">
    <source>
        <dbReference type="Pfam" id="PF13173"/>
    </source>
</evidence>
<protein>
    <submittedName>
        <fullName evidence="3">ATP-binding protein</fullName>
    </submittedName>
</protein>
<keyword evidence="3" id="KW-0067">ATP-binding</keyword>
<dbReference type="EMBL" id="JABZRD010000187">
    <property type="protein sequence ID" value="MBF1283620.1"/>
    <property type="molecule type" value="Genomic_DNA"/>
</dbReference>
<dbReference type="Pfam" id="PF13635">
    <property type="entry name" value="DUF4143"/>
    <property type="match status" value="1"/>
</dbReference>
<sequence length="399" mass="45858">MYLRTQYLNKLISCRDTDFIKIITGVRRSGKSVLLKQYKEYLESENVPSDHIVYLNLEAYAYRNVQSKEDLGTLLERLCPEDGNTFYLLIDEIQYVDSWQKVINGFRISYNCDIVLTGSNAKLLSGELASLLSGRYVEIPVYPFSFHEFLEAKGIPLNTRETDIAYKEYEKYGGLPGVILSSEELKSGILSGIYDSILLNDIASRGNVRDTFALKRIVSFLADNAGQMISSTKISNLLSHEKLSISYHTVGKYLDLLQEAFLFYEAMPYDLRGKAYLRQNAKYFMADHGLRNIAVGFQEGNYGNRLENIVFMELLRRGYTVDVGRLEEKEIDFIARKNGSVEYYQVCYRLPSNTHETDKLLQIPDNHRKVLITGRYEDNGNVEGIELLYIVDWLLTENK</sequence>
<dbReference type="PANTHER" id="PTHR33295">
    <property type="entry name" value="ATPASE"/>
    <property type="match status" value="1"/>
</dbReference>
<gene>
    <name evidence="3" type="ORF">HXM93_03695</name>
</gene>
<feature type="domain" description="DUF4143" evidence="2">
    <location>
        <begin position="200"/>
        <end position="348"/>
    </location>
</feature>
<proteinExistence type="predicted"/>
<evidence type="ECO:0000313" key="3">
    <source>
        <dbReference type="EMBL" id="MBF1283620.1"/>
    </source>
</evidence>
<dbReference type="GO" id="GO:0005524">
    <property type="term" value="F:ATP binding"/>
    <property type="evidence" value="ECO:0007669"/>
    <property type="project" value="UniProtKB-KW"/>
</dbReference>
<dbReference type="PANTHER" id="PTHR33295:SF20">
    <property type="entry name" value="ATPASE"/>
    <property type="match status" value="1"/>
</dbReference>
<dbReference type="InterPro" id="IPR041682">
    <property type="entry name" value="AAA_14"/>
</dbReference>
<accession>A0A930GXN0</accession>
<dbReference type="AlphaFoldDB" id="A0A930GXN0"/>
<dbReference type="InterPro" id="IPR027417">
    <property type="entry name" value="P-loop_NTPase"/>
</dbReference>
<keyword evidence="3" id="KW-0547">Nucleotide-binding</keyword>
<name>A0A930GXN0_9FIRM</name>
<feature type="domain" description="AAA" evidence="1">
    <location>
        <begin position="20"/>
        <end position="150"/>
    </location>
</feature>